<gene>
    <name evidence="1" type="ordered locus">MmarC6_0841</name>
</gene>
<proteinExistence type="predicted"/>
<accession>A9A8I5</accession>
<dbReference type="EMBL" id="CP000867">
    <property type="protein sequence ID" value="ABX01658.1"/>
    <property type="molecule type" value="Genomic_DNA"/>
</dbReference>
<protein>
    <recommendedName>
        <fullName evidence="2">Acyl carrier protein phosphodiesterase</fullName>
    </recommendedName>
</protein>
<dbReference type="eggNOG" id="arCOG06590">
    <property type="taxonomic scope" value="Archaea"/>
</dbReference>
<evidence type="ECO:0008006" key="2">
    <source>
        <dbReference type="Google" id="ProtNLM"/>
    </source>
</evidence>
<dbReference type="HOGENOM" id="CLU_1500314_0_0_2"/>
<evidence type="ECO:0000313" key="1">
    <source>
        <dbReference type="EMBL" id="ABX01658.1"/>
    </source>
</evidence>
<sequence length="193" mass="23389">MPNMYSHLILSKIFLEKEFGDNFDLNNFYFGSSVPDIGYFSDIERKITHFYETDPEKFFESSTISEKSFLKGYKLHLYLDNIWKCEIRLKNNISIEENALIYNYFDEFLKNKFDIELEYFKNFILNGNCDFLEKLNIDRITCENWKKCSFYNISEFEFNENYQKIVDEYLKILKINLQALSRKWRAYPGISRL</sequence>
<organism evidence="1">
    <name type="scientific">Methanococcus maripaludis (strain C6 / ATCC BAA-1332)</name>
    <dbReference type="NCBI Taxonomy" id="444158"/>
    <lineage>
        <taxon>Archaea</taxon>
        <taxon>Methanobacteriati</taxon>
        <taxon>Methanobacteriota</taxon>
        <taxon>Methanomada group</taxon>
        <taxon>Methanococci</taxon>
        <taxon>Methanococcales</taxon>
        <taxon>Methanococcaceae</taxon>
        <taxon>Methanococcus</taxon>
    </lineage>
</organism>
<dbReference type="KEGG" id="mmx:MmarC6_0841"/>
<dbReference type="STRING" id="444158.MmarC6_0841"/>
<reference evidence="1" key="1">
    <citation type="submission" date="2007-10" db="EMBL/GenBank/DDBJ databases">
        <title>Complete sequence of Methanococcus maripaludis C6.</title>
        <authorList>
            <consortium name="US DOE Joint Genome Institute"/>
            <person name="Copeland A."/>
            <person name="Lucas S."/>
            <person name="Lapidus A."/>
            <person name="Barry K."/>
            <person name="Glavina del Rio T."/>
            <person name="Dalin E."/>
            <person name="Tice H."/>
            <person name="Pitluck S."/>
            <person name="Clum A."/>
            <person name="Schmutz J."/>
            <person name="Larimer F."/>
            <person name="Land M."/>
            <person name="Hauser L."/>
            <person name="Kyrpides N."/>
            <person name="Mikhailova N."/>
            <person name="Sieprawska-Lupa M."/>
            <person name="Whitman W.B."/>
            <person name="Richardson P."/>
        </authorList>
    </citation>
    <scope>NUCLEOTIDE SEQUENCE [LARGE SCALE GENOMIC DNA]</scope>
    <source>
        <strain evidence="1">C6</strain>
    </source>
</reference>
<dbReference type="OrthoDB" id="60376at2157"/>
<name>A9A8I5_METM6</name>
<dbReference type="AlphaFoldDB" id="A9A8I5"/>